<feature type="compositionally biased region" description="Acidic residues" evidence="1">
    <location>
        <begin position="22"/>
        <end position="36"/>
    </location>
</feature>
<name>A0A8H3M4F5_9GLOM</name>
<feature type="compositionally biased region" description="Polar residues" evidence="1">
    <location>
        <begin position="37"/>
        <end position="46"/>
    </location>
</feature>
<sequence>MSNLEPISSDDEFFDNNFFESIPDDSDPSVGDDDDFYSNNTSSSPLTLEPIIRHPKGRMPSTARFKGPLQTST</sequence>
<dbReference type="Proteomes" id="UP000615446">
    <property type="component" value="Unassembled WGS sequence"/>
</dbReference>
<gene>
    <name evidence="2" type="ORF">RCL2_002398900</name>
</gene>
<protein>
    <submittedName>
        <fullName evidence="2">Uncharacterized protein</fullName>
    </submittedName>
</protein>
<proteinExistence type="predicted"/>
<evidence type="ECO:0000313" key="3">
    <source>
        <dbReference type="Proteomes" id="UP000615446"/>
    </source>
</evidence>
<dbReference type="EMBL" id="BLAL01000259">
    <property type="protein sequence ID" value="GES97396.1"/>
    <property type="molecule type" value="Genomic_DNA"/>
</dbReference>
<evidence type="ECO:0000313" key="2">
    <source>
        <dbReference type="EMBL" id="GES97396.1"/>
    </source>
</evidence>
<evidence type="ECO:0000256" key="1">
    <source>
        <dbReference type="SAM" id="MobiDB-lite"/>
    </source>
</evidence>
<dbReference type="AlphaFoldDB" id="A0A8H3M4F5"/>
<feature type="region of interest" description="Disordered" evidence="1">
    <location>
        <begin position="1"/>
        <end position="73"/>
    </location>
</feature>
<accession>A0A8H3M4F5</accession>
<organism evidence="2 3">
    <name type="scientific">Rhizophagus clarus</name>
    <dbReference type="NCBI Taxonomy" id="94130"/>
    <lineage>
        <taxon>Eukaryota</taxon>
        <taxon>Fungi</taxon>
        <taxon>Fungi incertae sedis</taxon>
        <taxon>Mucoromycota</taxon>
        <taxon>Glomeromycotina</taxon>
        <taxon>Glomeromycetes</taxon>
        <taxon>Glomerales</taxon>
        <taxon>Glomeraceae</taxon>
        <taxon>Rhizophagus</taxon>
    </lineage>
</organism>
<reference evidence="2" key="1">
    <citation type="submission" date="2019-10" db="EMBL/GenBank/DDBJ databases">
        <title>Conservation and host-specific expression of non-tandemly repeated heterogenous ribosome RNA gene in arbuscular mycorrhizal fungi.</title>
        <authorList>
            <person name="Maeda T."/>
            <person name="Kobayashi Y."/>
            <person name="Nakagawa T."/>
            <person name="Ezawa T."/>
            <person name="Yamaguchi K."/>
            <person name="Bino T."/>
            <person name="Nishimoto Y."/>
            <person name="Shigenobu S."/>
            <person name="Kawaguchi M."/>
        </authorList>
    </citation>
    <scope>NUCLEOTIDE SEQUENCE</scope>
    <source>
        <strain evidence="2">HR1</strain>
    </source>
</reference>
<comment type="caution">
    <text evidence="2">The sequence shown here is derived from an EMBL/GenBank/DDBJ whole genome shotgun (WGS) entry which is preliminary data.</text>
</comment>